<dbReference type="NCBIfam" id="TIGR00756">
    <property type="entry name" value="PPR"/>
    <property type="match status" value="2"/>
</dbReference>
<feature type="compositionally biased region" description="Polar residues" evidence="2">
    <location>
        <begin position="20"/>
        <end position="30"/>
    </location>
</feature>
<keyword evidence="4" id="KW-1185">Reference proteome</keyword>
<feature type="compositionally biased region" description="Basic and acidic residues" evidence="2">
    <location>
        <begin position="934"/>
        <end position="958"/>
    </location>
</feature>
<sequence length="986" mass="110520">MANSSTTATARPAFAPADPNQNPASTTDHQNSTDEPVHVAGDRLPEEPPLQEDIQVVAIDEAFDNDAQKKYGNADEADDVSTTSDFPEPQNLGADSTQQAEAKSSSEQVRALPAPSRRDKNQLSFLKSRIVGMSPAVAVAEFKYWKQNFAGLNNSQSTEPAPRELKMLNWLLIHDNVETMRAILHSHLPEKTKRERDRLLLYVALKFVPERAPIVLEALCADTIPHSYMVEDALQYLSMHLGKLDPAGKKAFAVTLAELAGYIIDHSTTQYIQLTQNSIHAIMDALPAEKVASWFKKLIEGEQPLHRYTMLHFARRLARAPETKLVSLDIMRDLCGGNALDINTPVGASLCSSILTFEEIDLLAMDEDHVTPAELFQCILDLGLVPNVITYTAIIRDLCLKKELATALDVFEVMRQHGIDPDPYTYSVIINGCKSCGDFDTLIRFAVEARESNIHDPYIWNDLIHATFLACLKEPRQKGGPRRPRYMVWGPMNAIFTRFFDPQPLRPLIAAQLTEVRDWMDLQGIIPTQMKGAFVELRPLPPRELWQPSSATLGIMLMGFVRHLPRPYDVIIFYSHFRELLKQGDPTAELLVREQGSLIHDIVLRALLKWKGTLRVMLDIIRDMMRDFDPVAAGTSTSPSATPTSQPPDGSSHVSNAETPLPTEDLSSSSKPETPLPEYSPSVSGAEQAFNDLEEGVESSPLDAHTSPPVDGPLPFRNGAALPDDSPLVNGTEAHYSHPEEVLDQEHANPESSMADAETTPAGTEPEQAASPPIRHPRPSVHTWSILLKAFMFNQLPGQAEQVIKLMQHHGISPNLVTWNTLAASYAKLGRTKQAVEAMRRLEAAGYKSDDWTLRAFSYISDKGRAIRLMERTVEQNRLTKMAMEQAQVEDEKRHREKQQLIEDEIRERDHQQERLPRDERQQRQDEMDALSDDVSREVYEEMVKMVGKSDDVEKPDDGDWDEATWDDTTWDQPQGARPSKHGESR</sequence>
<feature type="repeat" description="PPR" evidence="1">
    <location>
        <begin position="815"/>
        <end position="849"/>
    </location>
</feature>
<organism evidence="3 4">
    <name type="scientific">Cytospora schulzeri</name>
    <dbReference type="NCBI Taxonomy" id="448051"/>
    <lineage>
        <taxon>Eukaryota</taxon>
        <taxon>Fungi</taxon>
        <taxon>Dikarya</taxon>
        <taxon>Ascomycota</taxon>
        <taxon>Pezizomycotina</taxon>
        <taxon>Sordariomycetes</taxon>
        <taxon>Sordariomycetidae</taxon>
        <taxon>Diaporthales</taxon>
        <taxon>Cytosporaceae</taxon>
        <taxon>Cytospora</taxon>
    </lineage>
</organism>
<dbReference type="PANTHER" id="PTHR47938:SF35">
    <property type="entry name" value="PENTATRICOPEPTIDE REPEAT-CONTAINING PROTEIN 4, MITOCHONDRIAL-RELATED"/>
    <property type="match status" value="1"/>
</dbReference>
<dbReference type="EMBL" id="LKEA01000031">
    <property type="protein sequence ID" value="ROV96774.1"/>
    <property type="molecule type" value="Genomic_DNA"/>
</dbReference>
<feature type="compositionally biased region" description="Basic and acidic residues" evidence="2">
    <location>
        <begin position="903"/>
        <end position="927"/>
    </location>
</feature>
<feature type="compositionally biased region" description="Low complexity" evidence="2">
    <location>
        <begin position="635"/>
        <end position="648"/>
    </location>
</feature>
<feature type="region of interest" description="Disordered" evidence="2">
    <location>
        <begin position="632"/>
        <end position="733"/>
    </location>
</feature>
<feature type="compositionally biased region" description="Basic and acidic residues" evidence="2">
    <location>
        <begin position="31"/>
        <end position="46"/>
    </location>
</feature>
<feature type="region of interest" description="Disordered" evidence="2">
    <location>
        <begin position="1"/>
        <end position="53"/>
    </location>
</feature>
<feature type="compositionally biased region" description="Acidic residues" evidence="2">
    <location>
        <begin position="959"/>
        <end position="970"/>
    </location>
</feature>
<accession>A0A423W0B8</accession>
<evidence type="ECO:0008006" key="5">
    <source>
        <dbReference type="Google" id="ProtNLM"/>
    </source>
</evidence>
<reference evidence="3 4" key="1">
    <citation type="submission" date="2015-09" db="EMBL/GenBank/DDBJ databases">
        <title>Host preference determinants of Valsa canker pathogens revealed by comparative genomics.</title>
        <authorList>
            <person name="Yin Z."/>
            <person name="Huang L."/>
        </authorList>
    </citation>
    <scope>NUCLEOTIDE SEQUENCE [LARGE SCALE GENOMIC DNA]</scope>
    <source>
        <strain evidence="3 4">03-1</strain>
    </source>
</reference>
<dbReference type="Proteomes" id="UP000283895">
    <property type="component" value="Unassembled WGS sequence"/>
</dbReference>
<dbReference type="Pfam" id="PF13812">
    <property type="entry name" value="PPR_3"/>
    <property type="match status" value="1"/>
</dbReference>
<dbReference type="InterPro" id="IPR002885">
    <property type="entry name" value="PPR_rpt"/>
</dbReference>
<evidence type="ECO:0000313" key="4">
    <source>
        <dbReference type="Proteomes" id="UP000283895"/>
    </source>
</evidence>
<dbReference type="PROSITE" id="PS51375">
    <property type="entry name" value="PPR"/>
    <property type="match status" value="3"/>
</dbReference>
<name>A0A423W0B8_9PEZI</name>
<dbReference type="GO" id="GO:0003729">
    <property type="term" value="F:mRNA binding"/>
    <property type="evidence" value="ECO:0007669"/>
    <property type="project" value="TreeGrafter"/>
</dbReference>
<dbReference type="Gene3D" id="1.25.40.10">
    <property type="entry name" value="Tetratricopeptide repeat domain"/>
    <property type="match status" value="2"/>
</dbReference>
<feature type="region of interest" description="Disordered" evidence="2">
    <location>
        <begin position="72"/>
        <end position="118"/>
    </location>
</feature>
<feature type="repeat" description="PPR" evidence="1">
    <location>
        <begin position="387"/>
        <end position="421"/>
    </location>
</feature>
<proteinExistence type="predicted"/>
<feature type="region of interest" description="Disordered" evidence="2">
    <location>
        <begin position="903"/>
        <end position="986"/>
    </location>
</feature>
<gene>
    <name evidence="3" type="ORF">VMCG_07884</name>
</gene>
<feature type="repeat" description="PPR" evidence="1">
    <location>
        <begin position="780"/>
        <end position="814"/>
    </location>
</feature>
<dbReference type="PANTHER" id="PTHR47938">
    <property type="entry name" value="RESPIRATORY COMPLEX I CHAPERONE (CIA84), PUTATIVE (AFU_ORTHOLOGUE AFUA_2G06020)-RELATED"/>
    <property type="match status" value="1"/>
</dbReference>
<evidence type="ECO:0000256" key="2">
    <source>
        <dbReference type="SAM" id="MobiDB-lite"/>
    </source>
</evidence>
<dbReference type="InterPro" id="IPR011990">
    <property type="entry name" value="TPR-like_helical_dom_sf"/>
</dbReference>
<protein>
    <recommendedName>
        <fullName evidence="5">Pentacotripeptide-repeat region of PRORP domain-containing protein</fullName>
    </recommendedName>
</protein>
<feature type="compositionally biased region" description="Low complexity" evidence="2">
    <location>
        <begin position="1"/>
        <end position="19"/>
    </location>
</feature>
<dbReference type="STRING" id="356882.A0A423W0B8"/>
<dbReference type="AlphaFoldDB" id="A0A423W0B8"/>
<evidence type="ECO:0000313" key="3">
    <source>
        <dbReference type="EMBL" id="ROV96774.1"/>
    </source>
</evidence>
<dbReference type="OrthoDB" id="185373at2759"/>
<feature type="compositionally biased region" description="Polar residues" evidence="2">
    <location>
        <begin position="93"/>
        <end position="108"/>
    </location>
</feature>
<evidence type="ECO:0000256" key="1">
    <source>
        <dbReference type="PROSITE-ProRule" id="PRU00708"/>
    </source>
</evidence>
<feature type="region of interest" description="Disordered" evidence="2">
    <location>
        <begin position="747"/>
        <end position="778"/>
    </location>
</feature>
<comment type="caution">
    <text evidence="3">The sequence shown here is derived from an EMBL/GenBank/DDBJ whole genome shotgun (WGS) entry which is preliminary data.</text>
</comment>
<dbReference type="Pfam" id="PF13041">
    <property type="entry name" value="PPR_2"/>
    <property type="match status" value="1"/>
</dbReference>